<keyword evidence="2" id="KW-1185">Reference proteome</keyword>
<organism evidence="3">
    <name type="scientific">Thelazia callipaeda</name>
    <name type="common">Oriental eyeworm</name>
    <name type="synonym">Parasitic nematode</name>
    <dbReference type="NCBI Taxonomy" id="103827"/>
    <lineage>
        <taxon>Eukaryota</taxon>
        <taxon>Metazoa</taxon>
        <taxon>Ecdysozoa</taxon>
        <taxon>Nematoda</taxon>
        <taxon>Chromadorea</taxon>
        <taxon>Rhabditida</taxon>
        <taxon>Spirurina</taxon>
        <taxon>Spiruromorpha</taxon>
        <taxon>Thelazioidea</taxon>
        <taxon>Thelaziidae</taxon>
        <taxon>Thelazia</taxon>
    </lineage>
</organism>
<protein>
    <submittedName>
        <fullName evidence="3">J domain-containing protein</fullName>
    </submittedName>
</protein>
<name>A0A0N5CR38_THECL</name>
<sequence length="57" mass="6859">MNEFRHRIRKFHPDKSSEQTPDIFYEMIKAKGVHWGHQAQILPALEPRKKDLYLNDP</sequence>
<accession>A0A0N5CR38</accession>
<dbReference type="AlphaFoldDB" id="A0A0N5CR38"/>
<dbReference type="WBParaSite" id="TCLT_0000268801-mRNA-1">
    <property type="protein sequence ID" value="TCLT_0000268801-mRNA-1"/>
    <property type="gene ID" value="TCLT_0000268801"/>
</dbReference>
<proteinExistence type="predicted"/>
<evidence type="ECO:0000313" key="1">
    <source>
        <dbReference type="EMBL" id="VDM98780.1"/>
    </source>
</evidence>
<dbReference type="EMBL" id="UYYF01000630">
    <property type="protein sequence ID" value="VDM98780.1"/>
    <property type="molecule type" value="Genomic_DNA"/>
</dbReference>
<reference evidence="3" key="1">
    <citation type="submission" date="2017-02" db="UniProtKB">
        <authorList>
            <consortium name="WormBaseParasite"/>
        </authorList>
    </citation>
    <scope>IDENTIFICATION</scope>
</reference>
<dbReference type="Proteomes" id="UP000276776">
    <property type="component" value="Unassembled WGS sequence"/>
</dbReference>
<evidence type="ECO:0000313" key="2">
    <source>
        <dbReference type="Proteomes" id="UP000276776"/>
    </source>
</evidence>
<reference evidence="1 2" key="2">
    <citation type="submission" date="2018-11" db="EMBL/GenBank/DDBJ databases">
        <authorList>
            <consortium name="Pathogen Informatics"/>
        </authorList>
    </citation>
    <scope>NUCLEOTIDE SEQUENCE [LARGE SCALE GENOMIC DNA]</scope>
</reference>
<evidence type="ECO:0000313" key="3">
    <source>
        <dbReference type="WBParaSite" id="TCLT_0000268801-mRNA-1"/>
    </source>
</evidence>
<gene>
    <name evidence="1" type="ORF">TCLT_LOCUS2689</name>
</gene>